<dbReference type="EMBL" id="ML976712">
    <property type="protein sequence ID" value="KAF1969142.1"/>
    <property type="molecule type" value="Genomic_DNA"/>
</dbReference>
<evidence type="ECO:0000313" key="2">
    <source>
        <dbReference type="Proteomes" id="UP000800036"/>
    </source>
</evidence>
<dbReference type="Proteomes" id="UP000800036">
    <property type="component" value="Unassembled WGS sequence"/>
</dbReference>
<name>A0A6A5UZ89_9PLEO</name>
<dbReference type="AlphaFoldDB" id="A0A6A5UZ89"/>
<protein>
    <submittedName>
        <fullName evidence="1">Uncharacterized protein</fullName>
    </submittedName>
</protein>
<dbReference type="OrthoDB" id="3791338at2759"/>
<sequence length="170" mass="19233">MPQLRTRRIIEGGIYNMRPAHECAELGIDTNITANARDHMLLVIGKVPDRTCCWQVMTSVYMTSFPFESYLRIDKELYVHTDGLVEYEKKNGYHFQVRKKKSGGMAQLKVFLALRERFTVEKASQEVAARNGVPGNLPNGYYGTAIVEQLPEEVAEEIVDASMESGKTVE</sequence>
<proteinExistence type="predicted"/>
<accession>A0A6A5UZ89</accession>
<organism evidence="1 2">
    <name type="scientific">Bimuria novae-zelandiae CBS 107.79</name>
    <dbReference type="NCBI Taxonomy" id="1447943"/>
    <lineage>
        <taxon>Eukaryota</taxon>
        <taxon>Fungi</taxon>
        <taxon>Dikarya</taxon>
        <taxon>Ascomycota</taxon>
        <taxon>Pezizomycotina</taxon>
        <taxon>Dothideomycetes</taxon>
        <taxon>Pleosporomycetidae</taxon>
        <taxon>Pleosporales</taxon>
        <taxon>Massarineae</taxon>
        <taxon>Didymosphaeriaceae</taxon>
        <taxon>Bimuria</taxon>
    </lineage>
</organism>
<gene>
    <name evidence="1" type="ORF">BU23DRAFT_601693</name>
</gene>
<evidence type="ECO:0000313" key="1">
    <source>
        <dbReference type="EMBL" id="KAF1969142.1"/>
    </source>
</evidence>
<reference evidence="1" key="1">
    <citation type="journal article" date="2020" name="Stud. Mycol.">
        <title>101 Dothideomycetes genomes: a test case for predicting lifestyles and emergence of pathogens.</title>
        <authorList>
            <person name="Haridas S."/>
            <person name="Albert R."/>
            <person name="Binder M."/>
            <person name="Bloem J."/>
            <person name="Labutti K."/>
            <person name="Salamov A."/>
            <person name="Andreopoulos B."/>
            <person name="Baker S."/>
            <person name="Barry K."/>
            <person name="Bills G."/>
            <person name="Bluhm B."/>
            <person name="Cannon C."/>
            <person name="Castanera R."/>
            <person name="Culley D."/>
            <person name="Daum C."/>
            <person name="Ezra D."/>
            <person name="Gonzalez J."/>
            <person name="Henrissat B."/>
            <person name="Kuo A."/>
            <person name="Liang C."/>
            <person name="Lipzen A."/>
            <person name="Lutzoni F."/>
            <person name="Magnuson J."/>
            <person name="Mondo S."/>
            <person name="Nolan M."/>
            <person name="Ohm R."/>
            <person name="Pangilinan J."/>
            <person name="Park H.-J."/>
            <person name="Ramirez L."/>
            <person name="Alfaro M."/>
            <person name="Sun H."/>
            <person name="Tritt A."/>
            <person name="Yoshinaga Y."/>
            <person name="Zwiers L.-H."/>
            <person name="Turgeon B."/>
            <person name="Goodwin S."/>
            <person name="Spatafora J."/>
            <person name="Crous P."/>
            <person name="Grigoriev I."/>
        </authorList>
    </citation>
    <scope>NUCLEOTIDE SEQUENCE</scope>
    <source>
        <strain evidence="1">CBS 107.79</strain>
    </source>
</reference>
<keyword evidence="2" id="KW-1185">Reference proteome</keyword>